<evidence type="ECO:0000313" key="7">
    <source>
        <dbReference type="Proteomes" id="UP000635477"/>
    </source>
</evidence>
<name>A0A8H4XJN3_9HYPO</name>
<dbReference type="PANTHER" id="PTHR43712:SF16">
    <property type="entry name" value="O-METHYLTRANSFERASE ELCB"/>
    <property type="match status" value="1"/>
</dbReference>
<keyword evidence="2" id="KW-0808">Transferase</keyword>
<dbReference type="SUPFAM" id="SSF53335">
    <property type="entry name" value="S-adenosyl-L-methionine-dependent methyltransferases"/>
    <property type="match status" value="1"/>
</dbReference>
<keyword evidence="7" id="KW-1185">Reference proteome</keyword>
<feature type="compositionally biased region" description="Polar residues" evidence="4">
    <location>
        <begin position="68"/>
        <end position="79"/>
    </location>
</feature>
<dbReference type="AlphaFoldDB" id="A0A8H4XJN3"/>
<evidence type="ECO:0000259" key="5">
    <source>
        <dbReference type="Pfam" id="PF00891"/>
    </source>
</evidence>
<accession>A0A8H4XJN3</accession>
<dbReference type="GO" id="GO:0008171">
    <property type="term" value="F:O-methyltransferase activity"/>
    <property type="evidence" value="ECO:0007669"/>
    <property type="project" value="InterPro"/>
</dbReference>
<evidence type="ECO:0000256" key="4">
    <source>
        <dbReference type="SAM" id="MobiDB-lite"/>
    </source>
</evidence>
<dbReference type="InterPro" id="IPR029063">
    <property type="entry name" value="SAM-dependent_MTases_sf"/>
</dbReference>
<sequence>MGKLRVPSWLQSAAPTNSPSSTEADQKKQNRLSFNGLAQLMSKNEQPGQSVASPAAENPVAPEPATALPTTKQSSSTSQMIQLARKITEETEKLEKYLKDNGLPDPGFDVDAPGDFPKLPEDVQKSRQEIVYATKELGSLVRGPRESVRWGIWSFLDTLSLQILNNYGIPNLVPLDDPIALAELQTKTSLDPINLARNLRHAMTNNIFQEPTPGFIAHTAASRMLAEDASLQAWVGFNGEDIFPAAANSLKALRAHPEATSLTHTGFNFAFDTVDKEPIFATFGKDPARAKRMGGAMASLTGGEGYEVHHFVDNYDFSEVDANEGTLVDVGGSLGFVCVDLGKKWKKMKFVVQDLPKTVDSAPKPICSDQDVAERITLQAHDFFTEQPVKGADVYYFRWIIHNYSTPYAIKILQGLIPALKPGARIIINDHCLREPGVENPWDEKIMRSMDMVMQALLNAQERSEREFEDLFKAADERFVFKGLTRTEGCRMSVVEAVWQPGSEETKQV</sequence>
<keyword evidence="3" id="KW-0949">S-adenosyl-L-methionine</keyword>
<dbReference type="InterPro" id="IPR036390">
    <property type="entry name" value="WH_DNA-bd_sf"/>
</dbReference>
<feature type="region of interest" description="Disordered" evidence="4">
    <location>
        <begin position="1"/>
        <end position="79"/>
    </location>
</feature>
<dbReference type="InterPro" id="IPR001077">
    <property type="entry name" value="COMT_C"/>
</dbReference>
<comment type="caution">
    <text evidence="6">The sequence shown here is derived from an EMBL/GenBank/DDBJ whole genome shotgun (WGS) entry which is preliminary data.</text>
</comment>
<dbReference type="Proteomes" id="UP000635477">
    <property type="component" value="Unassembled WGS sequence"/>
</dbReference>
<dbReference type="SUPFAM" id="SSF46785">
    <property type="entry name" value="Winged helix' DNA-binding domain"/>
    <property type="match status" value="1"/>
</dbReference>
<dbReference type="Gene3D" id="3.40.50.150">
    <property type="entry name" value="Vaccinia Virus protein VP39"/>
    <property type="match status" value="1"/>
</dbReference>
<dbReference type="PROSITE" id="PS51683">
    <property type="entry name" value="SAM_OMT_II"/>
    <property type="match status" value="1"/>
</dbReference>
<dbReference type="EMBL" id="JABEYC010000467">
    <property type="protein sequence ID" value="KAF4977007.1"/>
    <property type="molecule type" value="Genomic_DNA"/>
</dbReference>
<protein>
    <recommendedName>
        <fullName evidence="5">O-methyltransferase C-terminal domain-containing protein</fullName>
    </recommendedName>
</protein>
<keyword evidence="1" id="KW-0489">Methyltransferase</keyword>
<reference evidence="6" key="2">
    <citation type="submission" date="2020-05" db="EMBL/GenBank/DDBJ databases">
        <authorList>
            <person name="Kim H.-S."/>
            <person name="Proctor R.H."/>
            <person name="Brown D.W."/>
        </authorList>
    </citation>
    <scope>NUCLEOTIDE SEQUENCE</scope>
    <source>
        <strain evidence="6">NRRL 22465</strain>
    </source>
</reference>
<organism evidence="6 7">
    <name type="scientific">Fusarium zealandicum</name>
    <dbReference type="NCBI Taxonomy" id="1053134"/>
    <lineage>
        <taxon>Eukaryota</taxon>
        <taxon>Fungi</taxon>
        <taxon>Dikarya</taxon>
        <taxon>Ascomycota</taxon>
        <taxon>Pezizomycotina</taxon>
        <taxon>Sordariomycetes</taxon>
        <taxon>Hypocreomycetidae</taxon>
        <taxon>Hypocreales</taxon>
        <taxon>Nectriaceae</taxon>
        <taxon>Fusarium</taxon>
        <taxon>Fusarium staphyleae species complex</taxon>
    </lineage>
</organism>
<dbReference type="InterPro" id="IPR016461">
    <property type="entry name" value="COMT-like"/>
</dbReference>
<evidence type="ECO:0000256" key="3">
    <source>
        <dbReference type="ARBA" id="ARBA00022691"/>
    </source>
</evidence>
<feature type="compositionally biased region" description="Polar residues" evidence="4">
    <location>
        <begin position="9"/>
        <end position="23"/>
    </location>
</feature>
<gene>
    <name evidence="6" type="ORF">FZEAL_6407</name>
</gene>
<evidence type="ECO:0000256" key="1">
    <source>
        <dbReference type="ARBA" id="ARBA00022603"/>
    </source>
</evidence>
<evidence type="ECO:0000256" key="2">
    <source>
        <dbReference type="ARBA" id="ARBA00022679"/>
    </source>
</evidence>
<dbReference type="Gene3D" id="1.10.10.10">
    <property type="entry name" value="Winged helix-like DNA-binding domain superfamily/Winged helix DNA-binding domain"/>
    <property type="match status" value="1"/>
</dbReference>
<dbReference type="PANTHER" id="PTHR43712">
    <property type="entry name" value="PUTATIVE (AFU_ORTHOLOGUE AFUA_4G14580)-RELATED"/>
    <property type="match status" value="1"/>
</dbReference>
<feature type="domain" description="O-methyltransferase C-terminal" evidence="5">
    <location>
        <begin position="279"/>
        <end position="475"/>
    </location>
</feature>
<dbReference type="InterPro" id="IPR036388">
    <property type="entry name" value="WH-like_DNA-bd_sf"/>
</dbReference>
<dbReference type="OrthoDB" id="2410195at2759"/>
<proteinExistence type="predicted"/>
<dbReference type="GO" id="GO:0032259">
    <property type="term" value="P:methylation"/>
    <property type="evidence" value="ECO:0007669"/>
    <property type="project" value="UniProtKB-KW"/>
</dbReference>
<evidence type="ECO:0000313" key="6">
    <source>
        <dbReference type="EMBL" id="KAF4977007.1"/>
    </source>
</evidence>
<reference evidence="6" key="1">
    <citation type="journal article" date="2020" name="BMC Genomics">
        <title>Correction to: Identification and distribution of gene clusters required for synthesis of sphingolipid metabolism inhibitors in diverse species of the filamentous fungus Fusarium.</title>
        <authorList>
            <person name="Kim H.S."/>
            <person name="Lohmar J.M."/>
            <person name="Busman M."/>
            <person name="Brown D.W."/>
            <person name="Naumann T.A."/>
            <person name="Divon H.H."/>
            <person name="Lysoe E."/>
            <person name="Uhlig S."/>
            <person name="Proctor R.H."/>
        </authorList>
    </citation>
    <scope>NUCLEOTIDE SEQUENCE</scope>
    <source>
        <strain evidence="6">NRRL 22465</strain>
    </source>
</reference>
<feature type="compositionally biased region" description="Low complexity" evidence="4">
    <location>
        <begin position="50"/>
        <end position="67"/>
    </location>
</feature>
<dbReference type="Pfam" id="PF00891">
    <property type="entry name" value="Methyltransf_2"/>
    <property type="match status" value="1"/>
</dbReference>